<evidence type="ECO:0000256" key="6">
    <source>
        <dbReference type="ARBA" id="ARBA00023004"/>
    </source>
</evidence>
<dbReference type="Proteomes" id="UP000829817">
    <property type="component" value="Chromosome"/>
</dbReference>
<dbReference type="InterPro" id="IPR012675">
    <property type="entry name" value="Beta-grasp_dom_sf"/>
</dbReference>
<keyword evidence="6" id="KW-0408">Iron</keyword>
<name>A0ABY4DW85_9NEIS</name>
<evidence type="ECO:0000256" key="3">
    <source>
        <dbReference type="ARBA" id="ARBA00022714"/>
    </source>
</evidence>
<evidence type="ECO:0000256" key="8">
    <source>
        <dbReference type="ARBA" id="ARBA00034078"/>
    </source>
</evidence>
<dbReference type="NCBIfam" id="TIGR02008">
    <property type="entry name" value="fdx_plant"/>
    <property type="match status" value="1"/>
</dbReference>
<gene>
    <name evidence="10" type="ORF">LVJ83_13255</name>
</gene>
<dbReference type="PROSITE" id="PS51085">
    <property type="entry name" value="2FE2S_FER_2"/>
    <property type="match status" value="1"/>
</dbReference>
<keyword evidence="3" id="KW-0001">2Fe-2S</keyword>
<evidence type="ECO:0000259" key="9">
    <source>
        <dbReference type="PROSITE" id="PS51085"/>
    </source>
</evidence>
<comment type="cofactor">
    <cofactor evidence="8">
        <name>[2Fe-2S] cluster</name>
        <dbReference type="ChEBI" id="CHEBI:190135"/>
    </cofactor>
</comment>
<dbReference type="SUPFAM" id="SSF54292">
    <property type="entry name" value="2Fe-2S ferredoxin-like"/>
    <property type="match status" value="1"/>
</dbReference>
<dbReference type="EMBL" id="CP091508">
    <property type="protein sequence ID" value="UOO81852.1"/>
    <property type="molecule type" value="Genomic_DNA"/>
</dbReference>
<keyword evidence="7" id="KW-0411">Iron-sulfur</keyword>
<dbReference type="PANTHER" id="PTHR43112">
    <property type="entry name" value="FERREDOXIN"/>
    <property type="match status" value="1"/>
</dbReference>
<dbReference type="InterPro" id="IPR006058">
    <property type="entry name" value="2Fe2S_fd_BS"/>
</dbReference>
<dbReference type="Gene3D" id="3.10.20.30">
    <property type="match status" value="1"/>
</dbReference>
<organism evidence="10 11">
    <name type="scientific">Uruburuella testudinis</name>
    <dbReference type="NCBI Taxonomy" id="1282863"/>
    <lineage>
        <taxon>Bacteria</taxon>
        <taxon>Pseudomonadati</taxon>
        <taxon>Pseudomonadota</taxon>
        <taxon>Betaproteobacteria</taxon>
        <taxon>Neisseriales</taxon>
        <taxon>Neisseriaceae</taxon>
        <taxon>Uruburuella</taxon>
    </lineage>
</organism>
<keyword evidence="5" id="KW-0249">Electron transport</keyword>
<protein>
    <submittedName>
        <fullName evidence="10">2Fe-2S iron-sulfur cluster-binding protein</fullName>
    </submittedName>
</protein>
<feature type="domain" description="2Fe-2S ferredoxin-type" evidence="9">
    <location>
        <begin position="4"/>
        <end position="89"/>
    </location>
</feature>
<evidence type="ECO:0000256" key="4">
    <source>
        <dbReference type="ARBA" id="ARBA00022723"/>
    </source>
</evidence>
<dbReference type="Pfam" id="PF00111">
    <property type="entry name" value="Fer2"/>
    <property type="match status" value="1"/>
</dbReference>
<comment type="similarity">
    <text evidence="1">Belongs to the 2Fe2S plant-type ferredoxin family.</text>
</comment>
<keyword evidence="11" id="KW-1185">Reference proteome</keyword>
<proteinExistence type="inferred from homology"/>
<dbReference type="PROSITE" id="PS00197">
    <property type="entry name" value="2FE2S_FER_1"/>
    <property type="match status" value="1"/>
</dbReference>
<evidence type="ECO:0000313" key="11">
    <source>
        <dbReference type="Proteomes" id="UP000829817"/>
    </source>
</evidence>
<evidence type="ECO:0000256" key="2">
    <source>
        <dbReference type="ARBA" id="ARBA00022448"/>
    </source>
</evidence>
<dbReference type="CDD" id="cd00207">
    <property type="entry name" value="fer2"/>
    <property type="match status" value="1"/>
</dbReference>
<evidence type="ECO:0000256" key="7">
    <source>
        <dbReference type="ARBA" id="ARBA00023014"/>
    </source>
</evidence>
<dbReference type="InterPro" id="IPR036010">
    <property type="entry name" value="2Fe-2S_ferredoxin-like_sf"/>
</dbReference>
<evidence type="ECO:0000313" key="10">
    <source>
        <dbReference type="EMBL" id="UOO81852.1"/>
    </source>
</evidence>
<evidence type="ECO:0000256" key="1">
    <source>
        <dbReference type="ARBA" id="ARBA00007874"/>
    </source>
</evidence>
<dbReference type="PANTHER" id="PTHR43112:SF30">
    <property type="entry name" value="FERREDOXIN-3, CHLOROPLASTIC"/>
    <property type="match status" value="1"/>
</dbReference>
<reference evidence="10 11" key="1">
    <citation type="journal article" date="2022" name="Res Sq">
        <title>Evolution of multicellular longitudinally dividing oral cavity symbionts (Neisseriaceae).</title>
        <authorList>
            <person name="Nyongesa S."/>
            <person name="Weber P."/>
            <person name="Bernet E."/>
            <person name="Pullido F."/>
            <person name="Nieckarz M."/>
            <person name="Delaby M."/>
            <person name="Nieves C."/>
            <person name="Viehboeck T."/>
            <person name="Krause N."/>
            <person name="Rivera-Millot A."/>
            <person name="Nakamura A."/>
            <person name="Vischer N."/>
            <person name="VanNieuwenhze M."/>
            <person name="Brun Y."/>
            <person name="Cava F."/>
            <person name="Bulgheresi S."/>
            <person name="Veyrier F."/>
        </authorList>
    </citation>
    <scope>NUCLEOTIDE SEQUENCE [LARGE SCALE GENOMIC DNA]</scope>
    <source>
        <strain evidence="10 11">CCUG 63373m</strain>
    </source>
</reference>
<dbReference type="InterPro" id="IPR010241">
    <property type="entry name" value="Fd_pln"/>
</dbReference>
<keyword evidence="4" id="KW-0479">Metal-binding</keyword>
<sequence length="89" mass="9938">MAVFKIKYQDHEFDCAGDEYILDAAERAGLEIPYSCRAGSCSTCTCYLLKGEVEQSDGSFLDEQQQNEGYFSACVAYQKKIAILPMSMI</sequence>
<keyword evidence="2" id="KW-0813">Transport</keyword>
<evidence type="ECO:0000256" key="5">
    <source>
        <dbReference type="ARBA" id="ARBA00022982"/>
    </source>
</evidence>
<dbReference type="InterPro" id="IPR001041">
    <property type="entry name" value="2Fe-2S_ferredoxin-type"/>
</dbReference>
<accession>A0ABY4DW85</accession>
<dbReference type="RefSeq" id="WP_244785115.1">
    <property type="nucleotide sequence ID" value="NZ_CP091508.1"/>
</dbReference>